<keyword evidence="2" id="KW-1185">Reference proteome</keyword>
<comment type="caution">
    <text evidence="1">The sequence shown here is derived from an EMBL/GenBank/DDBJ whole genome shotgun (WGS) entry which is preliminary data.</text>
</comment>
<gene>
    <name evidence="1" type="ORF">PG986_011657</name>
</gene>
<proteinExistence type="predicted"/>
<dbReference type="EMBL" id="JAQQWE010000008">
    <property type="protein sequence ID" value="KAK7942544.1"/>
    <property type="molecule type" value="Genomic_DNA"/>
</dbReference>
<organism evidence="1 2">
    <name type="scientific">Apiospora aurea</name>
    <dbReference type="NCBI Taxonomy" id="335848"/>
    <lineage>
        <taxon>Eukaryota</taxon>
        <taxon>Fungi</taxon>
        <taxon>Dikarya</taxon>
        <taxon>Ascomycota</taxon>
        <taxon>Pezizomycotina</taxon>
        <taxon>Sordariomycetes</taxon>
        <taxon>Xylariomycetidae</taxon>
        <taxon>Amphisphaeriales</taxon>
        <taxon>Apiosporaceae</taxon>
        <taxon>Apiospora</taxon>
    </lineage>
</organism>
<evidence type="ECO:0000313" key="2">
    <source>
        <dbReference type="Proteomes" id="UP001391051"/>
    </source>
</evidence>
<evidence type="ECO:0000313" key="1">
    <source>
        <dbReference type="EMBL" id="KAK7942544.1"/>
    </source>
</evidence>
<reference evidence="1 2" key="1">
    <citation type="submission" date="2023-01" db="EMBL/GenBank/DDBJ databases">
        <title>Analysis of 21 Apiospora genomes using comparative genomics revels a genus with tremendous synthesis potential of carbohydrate active enzymes and secondary metabolites.</title>
        <authorList>
            <person name="Sorensen T."/>
        </authorList>
    </citation>
    <scope>NUCLEOTIDE SEQUENCE [LARGE SCALE GENOMIC DNA]</scope>
    <source>
        <strain evidence="1 2">CBS 24483</strain>
    </source>
</reference>
<protein>
    <submittedName>
        <fullName evidence="1">Uncharacterized protein</fullName>
    </submittedName>
</protein>
<dbReference type="Proteomes" id="UP001391051">
    <property type="component" value="Unassembled WGS sequence"/>
</dbReference>
<dbReference type="GeneID" id="92080941"/>
<accession>A0ABR1PXR7</accession>
<name>A0ABR1PXR7_9PEZI</name>
<sequence>MAFKRLRLDRVAVPNRASRSYSLSVILSQSLKYILPSRTIALIRSSLNFVTMKRYATTVGSRIKFPSVMQKSNDLLTLRV</sequence>
<dbReference type="RefSeq" id="XP_066694575.1">
    <property type="nucleotide sequence ID" value="XM_066847879.1"/>
</dbReference>